<protein>
    <recommendedName>
        <fullName evidence="3">HAD family hydrolase</fullName>
    </recommendedName>
</protein>
<keyword evidence="2" id="KW-1185">Reference proteome</keyword>
<dbReference type="RefSeq" id="WP_100666916.1">
    <property type="nucleotide sequence ID" value="NZ_CP024955.1"/>
</dbReference>
<dbReference type="EMBL" id="CP024955">
    <property type="protein sequence ID" value="ATY84084.1"/>
    <property type="molecule type" value="Genomic_DNA"/>
</dbReference>
<name>A0A2K8N3N7_9BACL</name>
<organism evidence="1 2">
    <name type="scientific">Kyrpidia spormannii</name>
    <dbReference type="NCBI Taxonomy" id="2055160"/>
    <lineage>
        <taxon>Bacteria</taxon>
        <taxon>Bacillati</taxon>
        <taxon>Bacillota</taxon>
        <taxon>Bacilli</taxon>
        <taxon>Bacillales</taxon>
        <taxon>Alicyclobacillaceae</taxon>
        <taxon>Kyrpidia</taxon>
    </lineage>
</organism>
<dbReference type="InterPro" id="IPR036412">
    <property type="entry name" value="HAD-like_sf"/>
</dbReference>
<evidence type="ECO:0000313" key="2">
    <source>
        <dbReference type="Proteomes" id="UP000231932"/>
    </source>
</evidence>
<proteinExistence type="predicted"/>
<dbReference type="Gene3D" id="3.40.50.1000">
    <property type="entry name" value="HAD superfamily/HAD-like"/>
    <property type="match status" value="1"/>
</dbReference>
<dbReference type="CDD" id="cd01427">
    <property type="entry name" value="HAD_like"/>
    <property type="match status" value="1"/>
</dbReference>
<dbReference type="SUPFAM" id="SSF56784">
    <property type="entry name" value="HAD-like"/>
    <property type="match status" value="1"/>
</dbReference>
<dbReference type="Pfam" id="PF00702">
    <property type="entry name" value="Hydrolase"/>
    <property type="match status" value="1"/>
</dbReference>
<dbReference type="InterPro" id="IPR023214">
    <property type="entry name" value="HAD_sf"/>
</dbReference>
<dbReference type="KEGG" id="kyr:CVV65_03235"/>
<dbReference type="Proteomes" id="UP000231932">
    <property type="component" value="Chromosome"/>
</dbReference>
<evidence type="ECO:0008006" key="3">
    <source>
        <dbReference type="Google" id="ProtNLM"/>
    </source>
</evidence>
<evidence type="ECO:0000313" key="1">
    <source>
        <dbReference type="EMBL" id="ATY84084.1"/>
    </source>
</evidence>
<dbReference type="AlphaFoldDB" id="A0A2K8N3N7"/>
<reference evidence="2" key="1">
    <citation type="submission" date="2017-11" db="EMBL/GenBank/DDBJ databases">
        <title>Complete Genome Sequence of Kyrpidia sp. Strain EA-1, a thermophilic, hydrogen-oxidizing Bacterium, isolated from the Azores.</title>
        <authorList>
            <person name="Reiner J.E."/>
            <person name="Lapp C.J."/>
            <person name="Bunk B."/>
            <person name="Gescher J."/>
        </authorList>
    </citation>
    <scope>NUCLEOTIDE SEQUENCE [LARGE SCALE GENOMIC DNA]</scope>
    <source>
        <strain evidence="2">EA-1</strain>
    </source>
</reference>
<gene>
    <name evidence="1" type="ORF">CVV65_03235</name>
</gene>
<accession>A0A2K8N3N7</accession>
<sequence>MPDIRMIVYDLDGTLYRDRRHFRRYCELLAAGAPRLRAFERDWEEIEEERHPLRVGMFFNGRTGQICGPKGLMTWEGEVVQAGSAFYDDLVNDVEQERDLGDWLYIGDLWWSMIALAAWHRVPPERLRESFLATRAYMMEDTVPLRTVPGLREFIQARNREGVVQILATNSPEPDSWAIIGKLGLKGLFQVCSFVTGKPAGLLPRLREWAAKFGVSLDEVLMVGDNYRNDVVPARRGGCRTFFLDPHRVPHPVHATYHERRIESLFVHWNSPQNSR</sequence>
<dbReference type="OrthoDB" id="2081981at2"/>